<evidence type="ECO:0000256" key="2">
    <source>
        <dbReference type="ARBA" id="ARBA00022737"/>
    </source>
</evidence>
<reference evidence="3" key="2">
    <citation type="submission" date="2025-08" db="UniProtKB">
        <authorList>
            <consortium name="Ensembl"/>
        </authorList>
    </citation>
    <scope>IDENTIFICATION</scope>
</reference>
<keyword evidence="1" id="KW-0433">Leucine-rich repeat</keyword>
<dbReference type="SUPFAM" id="SSF52047">
    <property type="entry name" value="RNI-like"/>
    <property type="match status" value="1"/>
</dbReference>
<dbReference type="Ensembl" id="ENSLCAT00010030701.1">
    <property type="protein sequence ID" value="ENSLCAP00010030041.1"/>
    <property type="gene ID" value="ENSLCAG00010014101.1"/>
</dbReference>
<reference evidence="4" key="1">
    <citation type="submission" date="2015-09" db="EMBL/GenBank/DDBJ databases">
        <authorList>
            <person name="Sai Rama Sridatta P."/>
        </authorList>
    </citation>
    <scope>NUCLEOTIDE SEQUENCE [LARGE SCALE GENOMIC DNA]</scope>
</reference>
<keyword evidence="2" id="KW-0677">Repeat</keyword>
<dbReference type="Gene3D" id="3.80.10.10">
    <property type="entry name" value="Ribonuclease Inhibitor"/>
    <property type="match status" value="2"/>
</dbReference>
<name>A0A4W6DYB0_LATCA</name>
<evidence type="ECO:0000313" key="3">
    <source>
        <dbReference type="Ensembl" id="ENSLCAP00010030041.1"/>
    </source>
</evidence>
<dbReference type="InterPro" id="IPR051261">
    <property type="entry name" value="NLR"/>
</dbReference>
<proteinExistence type="predicted"/>
<accession>A0A4W6DYB0</accession>
<evidence type="ECO:0008006" key="5">
    <source>
        <dbReference type="Google" id="ProtNLM"/>
    </source>
</evidence>
<dbReference type="SMART" id="SM00368">
    <property type="entry name" value="LRR_RI"/>
    <property type="match status" value="3"/>
</dbReference>
<dbReference type="InterPro" id="IPR032675">
    <property type="entry name" value="LRR_dom_sf"/>
</dbReference>
<dbReference type="PANTHER" id="PTHR24106">
    <property type="entry name" value="NACHT, LRR AND CARD DOMAINS-CONTAINING"/>
    <property type="match status" value="1"/>
</dbReference>
<dbReference type="InterPro" id="IPR001611">
    <property type="entry name" value="Leu-rich_rpt"/>
</dbReference>
<dbReference type="Pfam" id="PF13516">
    <property type="entry name" value="LRR_6"/>
    <property type="match status" value="3"/>
</dbReference>
<dbReference type="GeneTree" id="ENSGT01150000286915"/>
<dbReference type="AlphaFoldDB" id="A0A4W6DYB0"/>
<keyword evidence="4" id="KW-1185">Reference proteome</keyword>
<reference evidence="3" key="3">
    <citation type="submission" date="2025-09" db="UniProtKB">
        <authorList>
            <consortium name="Ensembl"/>
        </authorList>
    </citation>
    <scope>IDENTIFICATION</scope>
</reference>
<dbReference type="Proteomes" id="UP000314980">
    <property type="component" value="Unassembled WGS sequence"/>
</dbReference>
<evidence type="ECO:0000256" key="1">
    <source>
        <dbReference type="ARBA" id="ARBA00022614"/>
    </source>
</evidence>
<evidence type="ECO:0000313" key="4">
    <source>
        <dbReference type="Proteomes" id="UP000314980"/>
    </source>
</evidence>
<organism evidence="3 4">
    <name type="scientific">Lates calcarifer</name>
    <name type="common">Barramundi</name>
    <name type="synonym">Holocentrus calcarifer</name>
    <dbReference type="NCBI Taxonomy" id="8187"/>
    <lineage>
        <taxon>Eukaryota</taxon>
        <taxon>Metazoa</taxon>
        <taxon>Chordata</taxon>
        <taxon>Craniata</taxon>
        <taxon>Vertebrata</taxon>
        <taxon>Euteleostomi</taxon>
        <taxon>Actinopterygii</taxon>
        <taxon>Neopterygii</taxon>
        <taxon>Teleostei</taxon>
        <taxon>Neoteleostei</taxon>
        <taxon>Acanthomorphata</taxon>
        <taxon>Carangaria</taxon>
        <taxon>Carangaria incertae sedis</taxon>
        <taxon>Centropomidae</taxon>
        <taxon>Lates</taxon>
    </lineage>
</organism>
<sequence>MNDHSVHQEIQEFLKSENRSEKFLSEIHCSALAYMLQMSEEVLDEFNNCGLLEIHCEVVASALKSNPSHLTELDLSDNWFLEDSGVKILSCGLERILSPKHIFCSRFRLRYCRLTWISCALLILALKSNPSHLRELDLSYNDLYDSGVKELCGFLQSPDCRLETLGSILSLVLLKKSSLIRTYCIINDLIYMFYSLFRLRCCWLSAISCASLVSALKSNPSHLRELDLSRNEKLQDSGVKELCGFLQSPDCRLETLRSDSIFYFCSVMFVWTEIFRITSPG</sequence>
<protein>
    <recommendedName>
        <fullName evidence="5">NACHT LRR and PYD domain-containing protein</fullName>
    </recommendedName>
</protein>